<name>X1VHC0_9ZZZZ</name>
<dbReference type="AlphaFoldDB" id="X1VHC0"/>
<dbReference type="EMBL" id="BARW01037748">
    <property type="protein sequence ID" value="GAJ17797.1"/>
    <property type="molecule type" value="Genomic_DNA"/>
</dbReference>
<organism evidence="1">
    <name type="scientific">marine sediment metagenome</name>
    <dbReference type="NCBI Taxonomy" id="412755"/>
    <lineage>
        <taxon>unclassified sequences</taxon>
        <taxon>metagenomes</taxon>
        <taxon>ecological metagenomes</taxon>
    </lineage>
</organism>
<comment type="caution">
    <text evidence="1">The sequence shown here is derived from an EMBL/GenBank/DDBJ whole genome shotgun (WGS) entry which is preliminary data.</text>
</comment>
<proteinExistence type="predicted"/>
<sequence length="101" mass="11960">AFPPTPFLSRRLSRTPRTPDYYSPVSLRRQKFLRQGVKMDMDKKYEPRKEQADILDRAEEHIRSVPYRVTARWLFYRLLQDGIYHGKDAYLVATGQGSELL</sequence>
<feature type="non-terminal residue" evidence="1">
    <location>
        <position position="1"/>
    </location>
</feature>
<protein>
    <submittedName>
        <fullName evidence="1">Uncharacterized protein</fullName>
    </submittedName>
</protein>
<accession>X1VHC0</accession>
<gene>
    <name evidence="1" type="ORF">S12H4_58185</name>
</gene>
<reference evidence="1" key="1">
    <citation type="journal article" date="2014" name="Front. Microbiol.">
        <title>High frequency of phylogenetically diverse reductive dehalogenase-homologous genes in deep subseafloor sedimentary metagenomes.</title>
        <authorList>
            <person name="Kawai M."/>
            <person name="Futagami T."/>
            <person name="Toyoda A."/>
            <person name="Takaki Y."/>
            <person name="Nishi S."/>
            <person name="Hori S."/>
            <person name="Arai W."/>
            <person name="Tsubouchi T."/>
            <person name="Morono Y."/>
            <person name="Uchiyama I."/>
            <person name="Ito T."/>
            <person name="Fujiyama A."/>
            <person name="Inagaki F."/>
            <person name="Takami H."/>
        </authorList>
    </citation>
    <scope>NUCLEOTIDE SEQUENCE</scope>
    <source>
        <strain evidence="1">Expedition CK06-06</strain>
    </source>
</reference>
<evidence type="ECO:0000313" key="1">
    <source>
        <dbReference type="EMBL" id="GAJ17797.1"/>
    </source>
</evidence>